<keyword evidence="3 9" id="KW-0812">Transmembrane</keyword>
<protein>
    <recommendedName>
        <fullName evidence="10">SMP-LTD domain-containing protein</fullName>
    </recommendedName>
</protein>
<feature type="domain" description="SMP-LTD" evidence="10">
    <location>
        <begin position="229"/>
        <end position="422"/>
    </location>
</feature>
<keyword evidence="5 9" id="KW-1133">Transmembrane helix</keyword>
<dbReference type="GO" id="GO:0032865">
    <property type="term" value="C:ERMES complex"/>
    <property type="evidence" value="ECO:0007669"/>
    <property type="project" value="TreeGrafter"/>
</dbReference>
<reference evidence="11 12" key="1">
    <citation type="journal article" date="2016" name="Proc. Natl. Acad. Sci. U.S.A.">
        <title>Lipid metabolic changes in an early divergent fungus govern the establishment of a mutualistic symbiosis with endobacteria.</title>
        <authorList>
            <person name="Lastovetsky O.A."/>
            <person name="Gaspar M.L."/>
            <person name="Mondo S.J."/>
            <person name="LaButti K.M."/>
            <person name="Sandor L."/>
            <person name="Grigoriev I.V."/>
            <person name="Henry S.A."/>
            <person name="Pawlowska T.E."/>
        </authorList>
    </citation>
    <scope>NUCLEOTIDE SEQUENCE [LARGE SCALE GENOMIC DNA]</scope>
    <source>
        <strain evidence="11 12">ATCC 11559</strain>
    </source>
</reference>
<dbReference type="InterPro" id="IPR031468">
    <property type="entry name" value="SMP_LBD"/>
</dbReference>
<dbReference type="AlphaFoldDB" id="A0A1X0S6B9"/>
<dbReference type="GO" id="GO:0015914">
    <property type="term" value="P:phospholipid transport"/>
    <property type="evidence" value="ECO:0007669"/>
    <property type="project" value="TreeGrafter"/>
</dbReference>
<evidence type="ECO:0000256" key="6">
    <source>
        <dbReference type="ARBA" id="ARBA00023055"/>
    </source>
</evidence>
<name>A0A1X0S6B9_RHIZD</name>
<evidence type="ECO:0000256" key="7">
    <source>
        <dbReference type="ARBA" id="ARBA00023121"/>
    </source>
</evidence>
<proteinExistence type="predicted"/>
<accession>A0A1X0S6B9</accession>
<dbReference type="SUPFAM" id="SSF50729">
    <property type="entry name" value="PH domain-like"/>
    <property type="match status" value="1"/>
</dbReference>
<dbReference type="CDD" id="cd21675">
    <property type="entry name" value="SMP_TEX2"/>
    <property type="match status" value="1"/>
</dbReference>
<organism evidence="11 12">
    <name type="scientific">Rhizopus microsporus</name>
    <dbReference type="NCBI Taxonomy" id="58291"/>
    <lineage>
        <taxon>Eukaryota</taxon>
        <taxon>Fungi</taxon>
        <taxon>Fungi incertae sedis</taxon>
        <taxon>Mucoromycota</taxon>
        <taxon>Mucoromycotina</taxon>
        <taxon>Mucoromycetes</taxon>
        <taxon>Mucorales</taxon>
        <taxon>Mucorineae</taxon>
        <taxon>Rhizopodaceae</taxon>
        <taxon>Rhizopus</taxon>
    </lineage>
</organism>
<dbReference type="PANTHER" id="PTHR13466:SF19">
    <property type="entry name" value="NUCLEUS-VACUOLE JUNCTION PROTEIN 2"/>
    <property type="match status" value="1"/>
</dbReference>
<keyword evidence="8 9" id="KW-0472">Membrane</keyword>
<keyword evidence="4" id="KW-0256">Endoplasmic reticulum</keyword>
<dbReference type="PANTHER" id="PTHR13466">
    <property type="entry name" value="TEX2 PROTEIN-RELATED"/>
    <property type="match status" value="1"/>
</dbReference>
<comment type="subcellular location">
    <subcellularLocation>
        <location evidence="1">Endoplasmic reticulum membrane</location>
    </subcellularLocation>
</comment>
<keyword evidence="7" id="KW-0446">Lipid-binding</keyword>
<dbReference type="InterPro" id="IPR011993">
    <property type="entry name" value="PH-like_dom_sf"/>
</dbReference>
<evidence type="ECO:0000313" key="12">
    <source>
        <dbReference type="Proteomes" id="UP000242381"/>
    </source>
</evidence>
<evidence type="ECO:0000256" key="8">
    <source>
        <dbReference type="ARBA" id="ARBA00023136"/>
    </source>
</evidence>
<sequence>MSFYISLLAAYILGGLTLIPLILLSLFMLQPKSLPNTLTPSDKLEEDYKDETMVHSHFYKVGYLQATQNTPIQSRKGRLFKSYPYQHQQQQQNQPQQNYQCQQQQQQQQQHFFAVLKFSTLFLYDSDLQQDCKVVINIRQYTVHIYPPGLKDHELFSKRNWIHLKSKSHDLTDYYFNCSRCVDKEDWYIALMRASQLDLPLPTLKNTMTTQFDQSAMNHLISTVHSDPEQFELQWLNALLGRLFLGIYKTERTQNFFYQKILTKIAKLNARRPSFLEEITVRSVDGGHGAPYITQPRLIHLSPQGEYTSEMNVLYDGGFRVELETVLKWTYSDRLPPIRIDLVLAITLKSIQGKMMVKIKEPPTNRVWYGFYQNPKIDWIIEPVVWEKRIGYSVVSKAIKSKIEEIFRETLVLPNMDDIVFFAADGAGGIFDAQKQANSNYESLPELYSTPSVSLAPSDPFLTTTGNDVPIMSKKRWFNRTDKEPFAAAVTTVDIPKPILSSHTADTPSQQTLRSLIAAKKPKKKVSSFRHNLMAQVDHNHFGQDTTDKKPSSLSCVDALHSVRLSKKMLMEKPSRLRSKSLPITGFLQTLPTTYPTIEKHVIQLANSATSVEREQCTTLSLALGQLGQPVYGVMQLENNRQCILSQTSQNDIFTLHVIKVDQKPENSSIQEDKMPDLEGSVRPAEILRTCQLWPNSQPQLAALANQIYKAALLYGYWDNWRVFENICQRYQIDVQQFI</sequence>
<evidence type="ECO:0000256" key="9">
    <source>
        <dbReference type="SAM" id="Phobius"/>
    </source>
</evidence>
<evidence type="ECO:0000256" key="1">
    <source>
        <dbReference type="ARBA" id="ARBA00004586"/>
    </source>
</evidence>
<evidence type="ECO:0000313" key="11">
    <source>
        <dbReference type="EMBL" id="ORE19852.1"/>
    </source>
</evidence>
<dbReference type="Gene3D" id="2.30.29.30">
    <property type="entry name" value="Pleckstrin-homology domain (PH domain)/Phosphotyrosine-binding domain (PTB)"/>
    <property type="match status" value="1"/>
</dbReference>
<keyword evidence="6" id="KW-0445">Lipid transport</keyword>
<evidence type="ECO:0000256" key="2">
    <source>
        <dbReference type="ARBA" id="ARBA00022448"/>
    </source>
</evidence>
<dbReference type="EMBL" id="KV921303">
    <property type="protein sequence ID" value="ORE19852.1"/>
    <property type="molecule type" value="Genomic_DNA"/>
</dbReference>
<gene>
    <name evidence="11" type="ORF">BCV71DRAFT_254588</name>
</gene>
<dbReference type="GO" id="GO:1990456">
    <property type="term" value="P:mitochondrion-endoplasmic reticulum membrane tethering"/>
    <property type="evidence" value="ECO:0007669"/>
    <property type="project" value="TreeGrafter"/>
</dbReference>
<evidence type="ECO:0000259" key="10">
    <source>
        <dbReference type="PROSITE" id="PS51847"/>
    </source>
</evidence>
<dbReference type="VEuPathDB" id="FungiDB:BCV72DRAFT_213796"/>
<dbReference type="VEuPathDB" id="FungiDB:BCV72DRAFT_308486"/>
<evidence type="ECO:0000256" key="4">
    <source>
        <dbReference type="ARBA" id="ARBA00022824"/>
    </source>
</evidence>
<dbReference type="GO" id="GO:0005789">
    <property type="term" value="C:endoplasmic reticulum membrane"/>
    <property type="evidence" value="ECO:0007669"/>
    <property type="project" value="UniProtKB-SubCell"/>
</dbReference>
<dbReference type="GO" id="GO:0008289">
    <property type="term" value="F:lipid binding"/>
    <property type="evidence" value="ECO:0007669"/>
    <property type="project" value="UniProtKB-KW"/>
</dbReference>
<evidence type="ECO:0000256" key="5">
    <source>
        <dbReference type="ARBA" id="ARBA00022989"/>
    </source>
</evidence>
<dbReference type="PROSITE" id="PS51847">
    <property type="entry name" value="SMP"/>
    <property type="match status" value="1"/>
</dbReference>
<evidence type="ECO:0000256" key="3">
    <source>
        <dbReference type="ARBA" id="ARBA00022692"/>
    </source>
</evidence>
<keyword evidence="2" id="KW-0813">Transport</keyword>
<dbReference type="Proteomes" id="UP000242381">
    <property type="component" value="Unassembled WGS sequence"/>
</dbReference>
<feature type="transmembrane region" description="Helical" evidence="9">
    <location>
        <begin position="7"/>
        <end position="29"/>
    </location>
</feature>